<keyword evidence="5" id="KW-0812">Transmembrane</keyword>
<dbReference type="Gene3D" id="3.40.190.10">
    <property type="entry name" value="Periplasmic binding protein-like II"/>
    <property type="match status" value="1"/>
</dbReference>
<sequence>MDDNKINPDENQSLDPAQDKPAEYTGTPSSSSEQPQAVNQSGPIYESIPEEELKPEEIPSEVSTPQEEIIPGGPGAEIPSDVAPVVYEENKNRYLIIAGGAIFFLLLFIFFLRILFGPKGVPPEVKLTYWGLWEAAEVFKPVIEEYQRKNTNVKIVYQKMSPQDYRDKLLVRSKNGQGPDIFRFHNTWLPQIRDIASPLPEKIMSNSEFEKTFYKIHQNDLKVGNLYYGIPLYIDGLVLIYNESLFKKAGIATAPTTWDDLTDAVVKLTVKDTNGELVTAGIALGLASNIEHFSDILGLMLVQNGASLNTLNQAEAAGALESYRRFAEPPNNFWDEYMPNSITAFAQEKVAMIFAPSWEIITIKNLNPDVELKAIPVPSVPGGSPVSLASYWVEGVSRYSKNQLEAWKFLRYLVEKETLTKLYETESKLSLFGEPYSRVDLGSLLAQNEYIGAVIKQADFYVSAPLIVRTFDNGLNDEIIQYLENAVNSTAQGVSYVDALKTAKKGVDQVFSKYKVE</sequence>
<feature type="region of interest" description="Disordered" evidence="4">
    <location>
        <begin position="1"/>
        <end position="76"/>
    </location>
</feature>
<dbReference type="Proteomes" id="UP000178040">
    <property type="component" value="Unassembled WGS sequence"/>
</dbReference>
<accession>A0A1F7ILI0</accession>
<comment type="similarity">
    <text evidence="1">Belongs to the bacterial solute-binding protein 1 family.</text>
</comment>
<keyword evidence="5" id="KW-1133">Transmembrane helix</keyword>
<dbReference type="PANTHER" id="PTHR30061">
    <property type="entry name" value="MALTOSE-BINDING PERIPLASMIC PROTEIN"/>
    <property type="match status" value="1"/>
</dbReference>
<dbReference type="GO" id="GO:0055052">
    <property type="term" value="C:ATP-binding cassette (ABC) transporter complex, substrate-binding subunit-containing"/>
    <property type="evidence" value="ECO:0007669"/>
    <property type="project" value="TreeGrafter"/>
</dbReference>
<dbReference type="PANTHER" id="PTHR30061:SF50">
    <property type="entry name" value="MALTOSE_MALTODEXTRIN-BINDING PERIPLASMIC PROTEIN"/>
    <property type="match status" value="1"/>
</dbReference>
<gene>
    <name evidence="6" type="ORF">A3B40_04595</name>
</gene>
<evidence type="ECO:0000256" key="1">
    <source>
        <dbReference type="ARBA" id="ARBA00008520"/>
    </source>
</evidence>
<dbReference type="EMBL" id="MGAI01000033">
    <property type="protein sequence ID" value="OGK44218.1"/>
    <property type="molecule type" value="Genomic_DNA"/>
</dbReference>
<evidence type="ECO:0000256" key="2">
    <source>
        <dbReference type="ARBA" id="ARBA00022448"/>
    </source>
</evidence>
<keyword evidence="2" id="KW-0813">Transport</keyword>
<dbReference type="GO" id="GO:0015768">
    <property type="term" value="P:maltose transport"/>
    <property type="evidence" value="ECO:0007669"/>
    <property type="project" value="TreeGrafter"/>
</dbReference>
<dbReference type="Pfam" id="PF01547">
    <property type="entry name" value="SBP_bac_1"/>
    <property type="match status" value="1"/>
</dbReference>
<feature type="transmembrane region" description="Helical" evidence="5">
    <location>
        <begin position="94"/>
        <end position="116"/>
    </location>
</feature>
<dbReference type="GO" id="GO:0042956">
    <property type="term" value="P:maltodextrin transmembrane transport"/>
    <property type="evidence" value="ECO:0007669"/>
    <property type="project" value="TreeGrafter"/>
</dbReference>
<reference evidence="6 7" key="1">
    <citation type="journal article" date="2016" name="Nat. Commun.">
        <title>Thousands of microbial genomes shed light on interconnected biogeochemical processes in an aquifer system.</title>
        <authorList>
            <person name="Anantharaman K."/>
            <person name="Brown C.T."/>
            <person name="Hug L.A."/>
            <person name="Sharon I."/>
            <person name="Castelle C.J."/>
            <person name="Probst A.J."/>
            <person name="Thomas B.C."/>
            <person name="Singh A."/>
            <person name="Wilkins M.J."/>
            <person name="Karaoz U."/>
            <person name="Brodie E.L."/>
            <person name="Williams K.H."/>
            <person name="Hubbard S.S."/>
            <person name="Banfield J.F."/>
        </authorList>
    </citation>
    <scope>NUCLEOTIDE SEQUENCE [LARGE SCALE GENOMIC DNA]</scope>
</reference>
<dbReference type="CDD" id="cd13585">
    <property type="entry name" value="PBP2_TMBP_like"/>
    <property type="match status" value="1"/>
</dbReference>
<dbReference type="GO" id="GO:1901982">
    <property type="term" value="F:maltose binding"/>
    <property type="evidence" value="ECO:0007669"/>
    <property type="project" value="TreeGrafter"/>
</dbReference>
<keyword evidence="3" id="KW-0732">Signal</keyword>
<feature type="compositionally biased region" description="Polar residues" evidence="4">
    <location>
        <begin position="26"/>
        <end position="42"/>
    </location>
</feature>
<name>A0A1F7ILI0_9BACT</name>
<keyword evidence="5" id="KW-0472">Membrane</keyword>
<organism evidence="6 7">
    <name type="scientific">Candidatus Roizmanbacteria bacterium RIFCSPLOWO2_01_FULL_37_16</name>
    <dbReference type="NCBI Taxonomy" id="1802058"/>
    <lineage>
        <taxon>Bacteria</taxon>
        <taxon>Candidatus Roizmaniibacteriota</taxon>
    </lineage>
</organism>
<protein>
    <submittedName>
        <fullName evidence="6">Uncharacterized protein</fullName>
    </submittedName>
</protein>
<evidence type="ECO:0000313" key="7">
    <source>
        <dbReference type="Proteomes" id="UP000178040"/>
    </source>
</evidence>
<evidence type="ECO:0000256" key="5">
    <source>
        <dbReference type="SAM" id="Phobius"/>
    </source>
</evidence>
<comment type="caution">
    <text evidence="6">The sequence shown here is derived from an EMBL/GenBank/DDBJ whole genome shotgun (WGS) entry which is preliminary data.</text>
</comment>
<dbReference type="SUPFAM" id="SSF53850">
    <property type="entry name" value="Periplasmic binding protein-like II"/>
    <property type="match status" value="1"/>
</dbReference>
<dbReference type="InterPro" id="IPR006059">
    <property type="entry name" value="SBP"/>
</dbReference>
<evidence type="ECO:0000256" key="4">
    <source>
        <dbReference type="SAM" id="MobiDB-lite"/>
    </source>
</evidence>
<evidence type="ECO:0000256" key="3">
    <source>
        <dbReference type="ARBA" id="ARBA00022729"/>
    </source>
</evidence>
<evidence type="ECO:0000313" key="6">
    <source>
        <dbReference type="EMBL" id="OGK44218.1"/>
    </source>
</evidence>
<proteinExistence type="inferred from homology"/>
<dbReference type="AlphaFoldDB" id="A0A1F7ILI0"/>